<dbReference type="Proteomes" id="UP000007875">
    <property type="component" value="Unassembled WGS sequence"/>
</dbReference>
<name>H2Y9M8_CIOSA</name>
<evidence type="ECO:0000313" key="1">
    <source>
        <dbReference type="Ensembl" id="ENSCSAVP00000002026.1"/>
    </source>
</evidence>
<dbReference type="InParanoid" id="H2Y9M8"/>
<reference evidence="2" key="1">
    <citation type="submission" date="2003-08" db="EMBL/GenBank/DDBJ databases">
        <authorList>
            <person name="Birren B."/>
            <person name="Nusbaum C."/>
            <person name="Abebe A."/>
            <person name="Abouelleil A."/>
            <person name="Adekoya E."/>
            <person name="Ait-zahra M."/>
            <person name="Allen N."/>
            <person name="Allen T."/>
            <person name="An P."/>
            <person name="Anderson M."/>
            <person name="Anderson S."/>
            <person name="Arachchi H."/>
            <person name="Armbruster J."/>
            <person name="Bachantsang P."/>
            <person name="Baldwin J."/>
            <person name="Barry A."/>
            <person name="Bayul T."/>
            <person name="Blitshsteyn B."/>
            <person name="Bloom T."/>
            <person name="Blye J."/>
            <person name="Boguslavskiy L."/>
            <person name="Borowsky M."/>
            <person name="Boukhgalter B."/>
            <person name="Brunache A."/>
            <person name="Butler J."/>
            <person name="Calixte N."/>
            <person name="Calvo S."/>
            <person name="Camarata J."/>
            <person name="Campo K."/>
            <person name="Chang J."/>
            <person name="Cheshatsang Y."/>
            <person name="Citroen M."/>
            <person name="Collymore A."/>
            <person name="Considine T."/>
            <person name="Cook A."/>
            <person name="Cooke P."/>
            <person name="Corum B."/>
            <person name="Cuomo C."/>
            <person name="David R."/>
            <person name="Dawoe T."/>
            <person name="Degray S."/>
            <person name="Dodge S."/>
            <person name="Dooley K."/>
            <person name="Dorje P."/>
            <person name="Dorjee K."/>
            <person name="Dorris L."/>
            <person name="Duffey N."/>
            <person name="Dupes A."/>
            <person name="Elkins T."/>
            <person name="Engels R."/>
            <person name="Erickson J."/>
            <person name="Farina A."/>
            <person name="Faro S."/>
            <person name="Ferreira P."/>
            <person name="Fischer H."/>
            <person name="Fitzgerald M."/>
            <person name="Foley K."/>
            <person name="Gage D."/>
            <person name="Galagan J."/>
            <person name="Gearin G."/>
            <person name="Gnerre S."/>
            <person name="Gnirke A."/>
            <person name="Goyette A."/>
            <person name="Graham J."/>
            <person name="Grandbois E."/>
            <person name="Gyaltsen K."/>
            <person name="Hafez N."/>
            <person name="Hagopian D."/>
            <person name="Hagos B."/>
            <person name="Hall J."/>
            <person name="Hatcher B."/>
            <person name="Heller A."/>
            <person name="Higgins H."/>
            <person name="Honan T."/>
            <person name="Horn A."/>
            <person name="Houde N."/>
            <person name="Hughes L."/>
            <person name="Hulme W."/>
            <person name="Husby E."/>
            <person name="Iliev I."/>
            <person name="Jaffe D."/>
            <person name="Jones C."/>
            <person name="Kamal M."/>
            <person name="Kamat A."/>
            <person name="Kamvysselis M."/>
            <person name="Karlsson E."/>
            <person name="Kells C."/>
            <person name="Kieu A."/>
            <person name="Kisner P."/>
            <person name="Kodira C."/>
            <person name="Kulbokas E."/>
            <person name="Labutti K."/>
            <person name="Lama D."/>
            <person name="Landers T."/>
            <person name="Leger J."/>
            <person name="Levine S."/>
            <person name="Lewis D."/>
            <person name="Lewis T."/>
            <person name="Lindblad-toh K."/>
            <person name="Liu X."/>
            <person name="Lokyitsang T."/>
            <person name="Lokyitsang Y."/>
            <person name="Lucien O."/>
            <person name="Lui A."/>
            <person name="Ma L.J."/>
            <person name="Mabbitt R."/>
            <person name="Macdonald J."/>
            <person name="Maclean C."/>
            <person name="Major J."/>
            <person name="Manning J."/>
            <person name="Marabella R."/>
            <person name="Maru K."/>
            <person name="Matthews C."/>
            <person name="Mauceli E."/>
            <person name="Mccarthy M."/>
            <person name="Mcdonough S."/>
            <person name="Mcghee T."/>
            <person name="Meldrim J."/>
            <person name="Meneus L."/>
            <person name="Mesirov J."/>
            <person name="Mihalev A."/>
            <person name="Mihova T."/>
            <person name="Mikkelsen T."/>
            <person name="Mlenga V."/>
            <person name="Moru K."/>
            <person name="Mozes J."/>
            <person name="Mulrain L."/>
            <person name="Munson G."/>
            <person name="Naylor J."/>
            <person name="Newes C."/>
            <person name="Nguyen C."/>
            <person name="Nguyen N."/>
            <person name="Nguyen T."/>
            <person name="Nicol R."/>
            <person name="Nielsen C."/>
            <person name="Nizzari M."/>
            <person name="Norbu C."/>
            <person name="Norbu N."/>
            <person name="O'donnell P."/>
            <person name="Okoawo O."/>
            <person name="O'leary S."/>
            <person name="Omotosho B."/>
            <person name="O'neill K."/>
            <person name="Osman S."/>
            <person name="Parker S."/>
            <person name="Perrin D."/>
            <person name="Phunkhang P."/>
            <person name="Piqani B."/>
            <person name="Purcell S."/>
            <person name="Rachupka T."/>
            <person name="Ramasamy U."/>
            <person name="Rameau R."/>
            <person name="Ray V."/>
            <person name="Raymond C."/>
            <person name="Retta R."/>
            <person name="Richardson S."/>
            <person name="Rise C."/>
            <person name="Rodriguez J."/>
            <person name="Rogers J."/>
            <person name="Rogov P."/>
            <person name="Rutman M."/>
            <person name="Schupbach R."/>
            <person name="Seaman C."/>
            <person name="Settipalli S."/>
            <person name="Sharpe T."/>
            <person name="Sheridan J."/>
            <person name="Sherpa N."/>
            <person name="Shi J."/>
            <person name="Smirnov S."/>
            <person name="Smith C."/>
            <person name="Sougnez C."/>
            <person name="Spencer B."/>
            <person name="Stalker J."/>
            <person name="Stange-thomann N."/>
            <person name="Stavropoulos S."/>
            <person name="Stetson K."/>
            <person name="Stone C."/>
            <person name="Stone S."/>
            <person name="Stubbs M."/>
            <person name="Talamas J."/>
            <person name="Tchuinga P."/>
            <person name="Tenzing P."/>
            <person name="Tesfaye S."/>
            <person name="Theodore J."/>
            <person name="Thoulutsang Y."/>
            <person name="Topham K."/>
            <person name="Towey S."/>
            <person name="Tsamla T."/>
            <person name="Tsomo N."/>
            <person name="Vallee D."/>
            <person name="Vassiliev H."/>
            <person name="Venkataraman V."/>
            <person name="Vinson J."/>
            <person name="Vo A."/>
            <person name="Wade C."/>
            <person name="Wang S."/>
            <person name="Wangchuk T."/>
            <person name="Wangdi T."/>
            <person name="Whittaker C."/>
            <person name="Wilkinson J."/>
            <person name="Wu Y."/>
            <person name="Wyman D."/>
            <person name="Yadav S."/>
            <person name="Yang S."/>
            <person name="Yang X."/>
            <person name="Yeager S."/>
            <person name="Yee E."/>
            <person name="Young G."/>
            <person name="Zainoun J."/>
            <person name="Zembeck L."/>
            <person name="Zimmer A."/>
            <person name="Zody M."/>
            <person name="Lander E."/>
        </authorList>
    </citation>
    <scope>NUCLEOTIDE SEQUENCE [LARGE SCALE GENOMIC DNA]</scope>
</reference>
<dbReference type="Ensembl" id="ENSCSAVT00000002061.1">
    <property type="protein sequence ID" value="ENSCSAVP00000002026.1"/>
    <property type="gene ID" value="ENSCSAVG00000001185.1"/>
</dbReference>
<keyword evidence="2" id="KW-1185">Reference proteome</keyword>
<sequence>MLTSCSIACGAAIVSNNSAESAITRHSALLLAAIDSRGSPGNPGEGGWGL</sequence>
<dbReference type="HOGENOM" id="CLU_3129393_0_0_1"/>
<reference evidence="1" key="2">
    <citation type="submission" date="2025-08" db="UniProtKB">
        <authorList>
            <consortium name="Ensembl"/>
        </authorList>
    </citation>
    <scope>IDENTIFICATION</scope>
</reference>
<dbReference type="AlphaFoldDB" id="H2Y9M8"/>
<accession>H2Y9M8</accession>
<organism evidence="1 2">
    <name type="scientific">Ciona savignyi</name>
    <name type="common">Pacific transparent sea squirt</name>
    <dbReference type="NCBI Taxonomy" id="51511"/>
    <lineage>
        <taxon>Eukaryota</taxon>
        <taxon>Metazoa</taxon>
        <taxon>Chordata</taxon>
        <taxon>Tunicata</taxon>
        <taxon>Ascidiacea</taxon>
        <taxon>Phlebobranchia</taxon>
        <taxon>Cionidae</taxon>
        <taxon>Ciona</taxon>
    </lineage>
</organism>
<reference evidence="1" key="3">
    <citation type="submission" date="2025-09" db="UniProtKB">
        <authorList>
            <consortium name="Ensembl"/>
        </authorList>
    </citation>
    <scope>IDENTIFICATION</scope>
</reference>
<evidence type="ECO:0000313" key="2">
    <source>
        <dbReference type="Proteomes" id="UP000007875"/>
    </source>
</evidence>
<proteinExistence type="predicted"/>
<protein>
    <submittedName>
        <fullName evidence="1">Uncharacterized protein</fullName>
    </submittedName>
</protein>